<sequence length="164" mass="18100">MADIIVRPAEDDDLPGIADLRWRWVRENGDTPAATQEEFTRLFSAWARENRASHRCVIALRGTAVVGMAWLAVVQRVPTPNARRRLSGDVQSVYVRPEERDGGIGGRLVDSVLRLAAQLRLERVTVHSSPRAIRAYERQGFASSPRLLQVYSPGSGGLGDAGVR</sequence>
<dbReference type="PROSITE" id="PS51186">
    <property type="entry name" value="GNAT"/>
    <property type="match status" value="1"/>
</dbReference>
<reference evidence="3 4" key="1">
    <citation type="submission" date="2016-07" db="EMBL/GenBank/DDBJ databases">
        <title>Draft genome sequence of Prauserella muralis DSM 45305, isolated from a mould-covered wall in an indoor environment.</title>
        <authorList>
            <person name="Ruckert C."/>
            <person name="Albersmeier A."/>
            <person name="Jiang C.-L."/>
            <person name="Jiang Y."/>
            <person name="Kalinowski J."/>
            <person name="Schneider O."/>
            <person name="Winkler A."/>
            <person name="Zotchev S.B."/>
        </authorList>
    </citation>
    <scope>NUCLEOTIDE SEQUENCE [LARGE SCALE GENOMIC DNA]</scope>
    <source>
        <strain evidence="3 4">DSM 45305</strain>
    </source>
</reference>
<organism evidence="3 4">
    <name type="scientific">Prauserella muralis</name>
    <dbReference type="NCBI Taxonomy" id="588067"/>
    <lineage>
        <taxon>Bacteria</taxon>
        <taxon>Bacillati</taxon>
        <taxon>Actinomycetota</taxon>
        <taxon>Actinomycetes</taxon>
        <taxon>Pseudonocardiales</taxon>
        <taxon>Pseudonocardiaceae</taxon>
        <taxon>Prauserella</taxon>
    </lineage>
</organism>
<name>A0A2V4AYP3_9PSEU</name>
<protein>
    <submittedName>
        <fullName evidence="3">Acetyltransferase</fullName>
    </submittedName>
</protein>
<dbReference type="InterPro" id="IPR016181">
    <property type="entry name" value="Acyl_CoA_acyltransferase"/>
</dbReference>
<dbReference type="Pfam" id="PF00583">
    <property type="entry name" value="Acetyltransf_1"/>
    <property type="match status" value="1"/>
</dbReference>
<dbReference type="InterPro" id="IPR000182">
    <property type="entry name" value="GNAT_dom"/>
</dbReference>
<accession>A0A2V4AYP3</accession>
<dbReference type="AlphaFoldDB" id="A0A2V4AYP3"/>
<dbReference type="Proteomes" id="UP000249915">
    <property type="component" value="Unassembled WGS sequence"/>
</dbReference>
<keyword evidence="1 3" id="KW-0808">Transferase</keyword>
<dbReference type="Gene3D" id="3.40.630.30">
    <property type="match status" value="1"/>
</dbReference>
<dbReference type="EMBL" id="MASW01000002">
    <property type="protein sequence ID" value="PXY26947.1"/>
    <property type="molecule type" value="Genomic_DNA"/>
</dbReference>
<proteinExistence type="predicted"/>
<dbReference type="PANTHER" id="PTHR43877">
    <property type="entry name" value="AMINOALKYLPHOSPHONATE N-ACETYLTRANSFERASE-RELATED-RELATED"/>
    <property type="match status" value="1"/>
</dbReference>
<gene>
    <name evidence="3" type="ORF">BAY60_10620</name>
</gene>
<evidence type="ECO:0000313" key="4">
    <source>
        <dbReference type="Proteomes" id="UP000249915"/>
    </source>
</evidence>
<dbReference type="SUPFAM" id="SSF55729">
    <property type="entry name" value="Acyl-CoA N-acyltransferases (Nat)"/>
    <property type="match status" value="1"/>
</dbReference>
<evidence type="ECO:0000256" key="2">
    <source>
        <dbReference type="ARBA" id="ARBA00023315"/>
    </source>
</evidence>
<dbReference type="GO" id="GO:0016747">
    <property type="term" value="F:acyltransferase activity, transferring groups other than amino-acyl groups"/>
    <property type="evidence" value="ECO:0007669"/>
    <property type="project" value="InterPro"/>
</dbReference>
<evidence type="ECO:0000256" key="1">
    <source>
        <dbReference type="ARBA" id="ARBA00022679"/>
    </source>
</evidence>
<keyword evidence="4" id="KW-1185">Reference proteome</keyword>
<evidence type="ECO:0000313" key="3">
    <source>
        <dbReference type="EMBL" id="PXY26947.1"/>
    </source>
</evidence>
<comment type="caution">
    <text evidence="3">The sequence shown here is derived from an EMBL/GenBank/DDBJ whole genome shotgun (WGS) entry which is preliminary data.</text>
</comment>
<dbReference type="RefSeq" id="WP_112280946.1">
    <property type="nucleotide sequence ID" value="NZ_MASW01000002.1"/>
</dbReference>
<keyword evidence="2" id="KW-0012">Acyltransferase</keyword>
<dbReference type="CDD" id="cd04301">
    <property type="entry name" value="NAT_SF"/>
    <property type="match status" value="1"/>
</dbReference>
<dbReference type="InterPro" id="IPR050832">
    <property type="entry name" value="Bact_Acetyltransf"/>
</dbReference>
<dbReference type="OrthoDB" id="4936934at2"/>